<reference evidence="2" key="1">
    <citation type="submission" date="2022-11" db="UniProtKB">
        <authorList>
            <consortium name="WormBaseParasite"/>
        </authorList>
    </citation>
    <scope>IDENTIFICATION</scope>
</reference>
<dbReference type="Proteomes" id="UP000887565">
    <property type="component" value="Unplaced"/>
</dbReference>
<proteinExistence type="predicted"/>
<sequence>MNSSTLISLGFDDQLSVRKGTRLGIPPTYCRRCDPSKIQLQKYHQGHIPDGLGCATAGCIGGSTTTTTAADCVAAVSKAGCFALTTSPGPCSCTLTCPDPPACAVWEVEARFNGTLEINSLAG</sequence>
<protein>
    <submittedName>
        <fullName evidence="2">Uncharacterized protein</fullName>
    </submittedName>
</protein>
<evidence type="ECO:0000313" key="2">
    <source>
        <dbReference type="WBParaSite" id="nRc.2.0.1.t43694-RA"/>
    </source>
</evidence>
<dbReference type="WBParaSite" id="nRc.2.0.1.t43694-RA">
    <property type="protein sequence ID" value="nRc.2.0.1.t43694-RA"/>
    <property type="gene ID" value="nRc.2.0.1.g43694"/>
</dbReference>
<evidence type="ECO:0000313" key="1">
    <source>
        <dbReference type="Proteomes" id="UP000887565"/>
    </source>
</evidence>
<keyword evidence="1" id="KW-1185">Reference proteome</keyword>
<accession>A0A915KYZ7</accession>
<organism evidence="1 2">
    <name type="scientific">Romanomermis culicivorax</name>
    <name type="common">Nematode worm</name>
    <dbReference type="NCBI Taxonomy" id="13658"/>
    <lineage>
        <taxon>Eukaryota</taxon>
        <taxon>Metazoa</taxon>
        <taxon>Ecdysozoa</taxon>
        <taxon>Nematoda</taxon>
        <taxon>Enoplea</taxon>
        <taxon>Dorylaimia</taxon>
        <taxon>Mermithida</taxon>
        <taxon>Mermithoidea</taxon>
        <taxon>Mermithidae</taxon>
        <taxon>Romanomermis</taxon>
    </lineage>
</organism>
<dbReference type="AlphaFoldDB" id="A0A915KYZ7"/>
<name>A0A915KYZ7_ROMCU</name>